<dbReference type="AlphaFoldDB" id="O76809"/>
<dbReference type="FunFam" id="2.10.25.10:FF:000005">
    <property type="entry name" value="Fibrillin 2"/>
    <property type="match status" value="2"/>
</dbReference>
<sequence length="1081" mass="123266">NDGVFSMNVDENFFTDIYNFDILLTLDYYIQNGLYTLDVSDFPSYTLSNSLSSDEWNVLNKRYTLTKNKFNITVKGSGGFMVFNNLCIYQVCRTGFQFNQFSNQCEDVNECISQIQPCVWSNGICYNTNGSYFCSCTLGWKLGEDNTTCVYYFVESVSLQIFKGNGIGLIPMLNKEFLIGLDIQIKYSRSLYPCSIVQLTNCNNYQYTCNTVLKIYTQMNFLWIYTEKTKLAISLFEISLFDWLSFEISQTFDGTFYNFAIKYNKNTLFSNVYNEVQVFNDIKIYASDPWSDSLDAAIRNFKIINGVSIGGMQPIVIIPTGVDLESILVVSKITQQITIYHTLLNESFNNYQSTIGLFCQYSSGNYQGFLYVILYPLVYYGGFIKFSYVLYTRERANPVVQYTDDSRNYSKFNFKSEVSFKDGMYFIETNLDYNTIESNFKPDTSYFAYMKQFFPINASYNDVFFNDQNENKSLAILVKLTFTNLSSDVESFYWFSSNVSINGLKGCSQGWILNQYKNGCIDHNECVNSNPCWKNSVCENTVGSYICLCKNGWYLGTDNISCYDINECVNLNPCSWNNSICENIEGSYLCLCANGWLLGYDNISCVDINECITLNPCFWNNSLCVNTIGSYLCSCTSGWILDKDKSSCVDYNECINSNPCSWNNSICKNTIGSYLCTCSNGWFLGNDNASCIEIPQDTGNQTANIITAAILAPMLVVSLALLVALRIHKNRRKKIKHTQNLFDYTYSNSKEYYKVSSDEWKISQKNITLNQKIGEGAFGNVFIAKIDKNVLAKTKYYVRTKNNSDSEENFNDAESNVAVKILKESATQSELNDFIEEINLMKGIGYHKNIVNMIGCSTIKNSLSLIVEFMQEGDLLQFLRNKRTKLCMPKKDLEQAVSFVYTSAYQKVLEAIRKTSNEVSLMEMGSLTPNDLLCFAWQVASGMEYLACMKFVHRDLAARNILVGANKNIKISDFGLTRKVDLDVYMGAKSRRLPVKWMSIEAIFDRTFTSSSDVWSFGVVLFEIITLGGTPYPTITNNELLALLKSGYRMDRPGNCSEQMYDIMLQCWNENPLGRPNFTEL</sequence>
<dbReference type="InterPro" id="IPR000742">
    <property type="entry name" value="EGF"/>
</dbReference>
<keyword evidence="5" id="KW-0677">Repeat</keyword>
<feature type="non-terminal residue" evidence="16">
    <location>
        <position position="1081"/>
    </location>
</feature>
<keyword evidence="4" id="KW-0732">Signal</keyword>
<dbReference type="GO" id="GO:0043235">
    <property type="term" value="C:receptor complex"/>
    <property type="evidence" value="ECO:0007669"/>
    <property type="project" value="TreeGrafter"/>
</dbReference>
<dbReference type="InterPro" id="IPR011009">
    <property type="entry name" value="Kinase-like_dom_sf"/>
</dbReference>
<dbReference type="SMART" id="SM00179">
    <property type="entry name" value="EGF_CA"/>
    <property type="match status" value="5"/>
</dbReference>
<feature type="domain" description="Protein kinase" evidence="14">
    <location>
        <begin position="767"/>
        <end position="1081"/>
    </location>
</feature>
<dbReference type="PROSITE" id="PS00010">
    <property type="entry name" value="ASX_HYDROXYL"/>
    <property type="match status" value="5"/>
</dbReference>
<dbReference type="PROSITE" id="PS50011">
    <property type="entry name" value="PROTEIN_KINASE_DOM"/>
    <property type="match status" value="1"/>
</dbReference>
<dbReference type="Gene3D" id="1.10.510.10">
    <property type="entry name" value="Transferase(Phosphotransferase) domain 1"/>
    <property type="match status" value="1"/>
</dbReference>
<dbReference type="SMART" id="SM00219">
    <property type="entry name" value="TyrKc"/>
    <property type="match status" value="1"/>
</dbReference>
<dbReference type="GO" id="GO:0004714">
    <property type="term" value="F:transmembrane receptor protein tyrosine kinase activity"/>
    <property type="evidence" value="ECO:0007669"/>
    <property type="project" value="TreeGrafter"/>
</dbReference>
<dbReference type="InterPro" id="IPR018097">
    <property type="entry name" value="EGF_Ca-bd_CS"/>
</dbReference>
<keyword evidence="10" id="KW-1015">Disulfide bond</keyword>
<dbReference type="GO" id="GO:0005509">
    <property type="term" value="F:calcium ion binding"/>
    <property type="evidence" value="ECO:0007669"/>
    <property type="project" value="InterPro"/>
</dbReference>
<dbReference type="PANTHER" id="PTHR24416:SF583">
    <property type="entry name" value="RECEPTOR PROTEIN-TYROSINE KINASE"/>
    <property type="match status" value="1"/>
</dbReference>
<evidence type="ECO:0000259" key="14">
    <source>
        <dbReference type="PROSITE" id="PS50011"/>
    </source>
</evidence>
<evidence type="ECO:0000256" key="7">
    <source>
        <dbReference type="ARBA" id="ARBA00022777"/>
    </source>
</evidence>
<keyword evidence="6" id="KW-0547">Nucleotide-binding</keyword>
<feature type="non-terminal residue" evidence="16">
    <location>
        <position position="1"/>
    </location>
</feature>
<evidence type="ECO:0000256" key="1">
    <source>
        <dbReference type="ARBA" id="ARBA00004479"/>
    </source>
</evidence>
<evidence type="ECO:0000256" key="13">
    <source>
        <dbReference type="SAM" id="Phobius"/>
    </source>
</evidence>
<dbReference type="Pfam" id="PF07645">
    <property type="entry name" value="EGF_CA"/>
    <property type="match status" value="5"/>
</dbReference>
<reference evidence="16" key="1">
    <citation type="journal article" date="2000" name="Dev. Biol.">
        <title>Expression of a novel receptor tyrosine kinase gene and a paired-like homeobox gene provides evidence of differences in patterning at the oral and aboral ends of hydra.</title>
        <authorList>
            <person name="Bridge D.M."/>
            <person name="Stover N.A."/>
            <person name="Steele R.E."/>
        </authorList>
    </citation>
    <scope>NUCLEOTIDE SEQUENCE</scope>
    <source>
        <strain evidence="16">UCI</strain>
    </source>
</reference>
<evidence type="ECO:0000256" key="12">
    <source>
        <dbReference type="PROSITE-ProRule" id="PRU00076"/>
    </source>
</evidence>
<feature type="transmembrane region" description="Helical" evidence="13">
    <location>
        <begin position="705"/>
        <end position="727"/>
    </location>
</feature>
<dbReference type="PROSITE" id="PS01186">
    <property type="entry name" value="EGF_2"/>
    <property type="match status" value="4"/>
</dbReference>
<dbReference type="InterPro" id="IPR000152">
    <property type="entry name" value="EGF-type_Asp/Asn_hydroxyl_site"/>
</dbReference>
<dbReference type="InterPro" id="IPR020635">
    <property type="entry name" value="Tyr_kinase_cat_dom"/>
</dbReference>
<dbReference type="PIR" id="T31329">
    <property type="entry name" value="T31329"/>
</dbReference>
<dbReference type="InterPro" id="IPR009030">
    <property type="entry name" value="Growth_fac_rcpt_cys_sf"/>
</dbReference>
<evidence type="ECO:0000256" key="5">
    <source>
        <dbReference type="ARBA" id="ARBA00022737"/>
    </source>
</evidence>
<dbReference type="CDD" id="cd00054">
    <property type="entry name" value="EGF_CA"/>
    <property type="match status" value="5"/>
</dbReference>
<evidence type="ECO:0000259" key="15">
    <source>
        <dbReference type="PROSITE" id="PS50026"/>
    </source>
</evidence>
<comment type="caution">
    <text evidence="12">Lacks conserved residue(s) required for the propagation of feature annotation.</text>
</comment>
<keyword evidence="13" id="KW-0812">Transmembrane</keyword>
<evidence type="ECO:0000256" key="6">
    <source>
        <dbReference type="ARBA" id="ARBA00022741"/>
    </source>
</evidence>
<keyword evidence="11" id="KW-0325">Glycoprotein</keyword>
<keyword evidence="7 16" id="KW-0418">Kinase</keyword>
<keyword evidence="16" id="KW-0675">Receptor</keyword>
<keyword evidence="13" id="KW-1133">Transmembrane helix</keyword>
<dbReference type="InterPro" id="IPR049883">
    <property type="entry name" value="NOTCH1_EGF-like"/>
</dbReference>
<dbReference type="EMBL" id="AF085200">
    <property type="protein sequence ID" value="AAC34124.1"/>
    <property type="molecule type" value="mRNA"/>
</dbReference>
<evidence type="ECO:0000256" key="4">
    <source>
        <dbReference type="ARBA" id="ARBA00022729"/>
    </source>
</evidence>
<dbReference type="InterPro" id="IPR001881">
    <property type="entry name" value="EGF-like_Ca-bd_dom"/>
</dbReference>
<proteinExistence type="evidence at transcript level"/>
<dbReference type="Pfam" id="PF07714">
    <property type="entry name" value="PK_Tyr_Ser-Thr"/>
    <property type="match status" value="1"/>
</dbReference>
<gene>
    <name evidence="16" type="primary">HTK30</name>
</gene>
<keyword evidence="8" id="KW-0067">ATP-binding</keyword>
<keyword evidence="9" id="KW-0829">Tyrosine-protein kinase</keyword>
<accession>O76809</accession>
<dbReference type="CDD" id="cd00192">
    <property type="entry name" value="PTKc"/>
    <property type="match status" value="1"/>
</dbReference>
<dbReference type="InterPro" id="IPR050122">
    <property type="entry name" value="RTK"/>
</dbReference>
<dbReference type="SUPFAM" id="SSF57196">
    <property type="entry name" value="EGF/Laminin"/>
    <property type="match status" value="2"/>
</dbReference>
<feature type="domain" description="EGF-like" evidence="15">
    <location>
        <begin position="607"/>
        <end position="649"/>
    </location>
</feature>
<feature type="domain" description="EGF-like" evidence="15">
    <location>
        <begin position="522"/>
        <end position="559"/>
    </location>
</feature>
<dbReference type="FunFam" id="1.10.510.10:FF:000554">
    <property type="entry name" value="Predicted protein"/>
    <property type="match status" value="1"/>
</dbReference>
<dbReference type="PROSITE" id="PS50026">
    <property type="entry name" value="EGF_3"/>
    <property type="match status" value="5"/>
</dbReference>
<dbReference type="OrthoDB" id="10065366at2759"/>
<name>O76809_HYDVU</name>
<evidence type="ECO:0000256" key="8">
    <source>
        <dbReference type="ARBA" id="ARBA00022840"/>
    </source>
</evidence>
<keyword evidence="13" id="KW-0472">Membrane</keyword>
<dbReference type="SUPFAM" id="SSF56112">
    <property type="entry name" value="Protein kinase-like (PK-like)"/>
    <property type="match status" value="1"/>
</dbReference>
<dbReference type="GO" id="GO:0007169">
    <property type="term" value="P:cell surface receptor protein tyrosine kinase signaling pathway"/>
    <property type="evidence" value="ECO:0007669"/>
    <property type="project" value="TreeGrafter"/>
</dbReference>
<dbReference type="InterPro" id="IPR008266">
    <property type="entry name" value="Tyr_kinase_AS"/>
</dbReference>
<evidence type="ECO:0000313" key="16">
    <source>
        <dbReference type="EMBL" id="AAC34124.1"/>
    </source>
</evidence>
<dbReference type="InterPro" id="IPR001245">
    <property type="entry name" value="Ser-Thr/Tyr_kinase_cat_dom"/>
</dbReference>
<comment type="subcellular location">
    <subcellularLocation>
        <location evidence="1">Membrane</location>
        <topology evidence="1">Single-pass type I membrane protein</topology>
    </subcellularLocation>
</comment>
<evidence type="ECO:0000256" key="10">
    <source>
        <dbReference type="ARBA" id="ARBA00023157"/>
    </source>
</evidence>
<evidence type="ECO:0000256" key="2">
    <source>
        <dbReference type="ARBA" id="ARBA00022536"/>
    </source>
</evidence>
<evidence type="ECO:0000256" key="9">
    <source>
        <dbReference type="ARBA" id="ARBA00023137"/>
    </source>
</evidence>
<dbReference type="PROSITE" id="PS01187">
    <property type="entry name" value="EGF_CA"/>
    <property type="match status" value="3"/>
</dbReference>
<dbReference type="GO" id="GO:0005524">
    <property type="term" value="F:ATP binding"/>
    <property type="evidence" value="ECO:0007669"/>
    <property type="project" value="UniProtKB-KW"/>
</dbReference>
<dbReference type="Gene3D" id="2.10.25.10">
    <property type="entry name" value="Laminin"/>
    <property type="match status" value="4"/>
</dbReference>
<dbReference type="PROSITE" id="PS00109">
    <property type="entry name" value="PROTEIN_KINASE_TYR"/>
    <property type="match status" value="1"/>
</dbReference>
<protein>
    <submittedName>
        <fullName evidence="16">Receptor tyrosine kinase HTK30</fullName>
    </submittedName>
</protein>
<evidence type="ECO:0000256" key="3">
    <source>
        <dbReference type="ARBA" id="ARBA00022679"/>
    </source>
</evidence>
<feature type="domain" description="EGF-like" evidence="15">
    <location>
        <begin position="564"/>
        <end position="606"/>
    </location>
</feature>
<dbReference type="SMART" id="SM00181">
    <property type="entry name" value="EGF"/>
    <property type="match status" value="5"/>
</dbReference>
<dbReference type="Gene3D" id="3.30.200.20">
    <property type="entry name" value="Phosphorylase Kinase, domain 1"/>
    <property type="match status" value="1"/>
</dbReference>
<dbReference type="PANTHER" id="PTHR24416">
    <property type="entry name" value="TYROSINE-PROTEIN KINASE RECEPTOR"/>
    <property type="match status" value="1"/>
</dbReference>
<keyword evidence="2 12" id="KW-0245">EGF-like domain</keyword>
<dbReference type="PRINTS" id="PR00109">
    <property type="entry name" value="TYRKINASE"/>
</dbReference>
<keyword evidence="3" id="KW-0808">Transferase</keyword>
<dbReference type="Gene3D" id="2.90.20.10">
    <property type="entry name" value="Plasmodium vivax P25 domain"/>
    <property type="match status" value="1"/>
</dbReference>
<feature type="domain" description="EGF-like" evidence="15">
    <location>
        <begin position="107"/>
        <end position="150"/>
    </location>
</feature>
<dbReference type="GO" id="GO:0005886">
    <property type="term" value="C:plasma membrane"/>
    <property type="evidence" value="ECO:0007669"/>
    <property type="project" value="TreeGrafter"/>
</dbReference>
<feature type="domain" description="EGF-like" evidence="15">
    <location>
        <begin position="650"/>
        <end position="692"/>
    </location>
</feature>
<organism evidence="16">
    <name type="scientific">Hydra vulgaris</name>
    <name type="common">Hydra</name>
    <name type="synonym">Hydra attenuata</name>
    <dbReference type="NCBI Taxonomy" id="6087"/>
    <lineage>
        <taxon>Eukaryota</taxon>
        <taxon>Metazoa</taxon>
        <taxon>Cnidaria</taxon>
        <taxon>Hydrozoa</taxon>
        <taxon>Hydroidolina</taxon>
        <taxon>Anthoathecata</taxon>
        <taxon>Aplanulata</taxon>
        <taxon>Hydridae</taxon>
        <taxon>Hydra</taxon>
    </lineage>
</organism>
<dbReference type="InterPro" id="IPR000719">
    <property type="entry name" value="Prot_kinase_dom"/>
</dbReference>
<dbReference type="SUPFAM" id="SSF57184">
    <property type="entry name" value="Growth factor receptor domain"/>
    <property type="match status" value="1"/>
</dbReference>
<evidence type="ECO:0000256" key="11">
    <source>
        <dbReference type="ARBA" id="ARBA00023180"/>
    </source>
</evidence>